<dbReference type="Pfam" id="PF00814">
    <property type="entry name" value="TsaD"/>
    <property type="match status" value="1"/>
</dbReference>
<dbReference type="SUPFAM" id="SSF53067">
    <property type="entry name" value="Actin-like ATPase domain"/>
    <property type="match status" value="2"/>
</dbReference>
<evidence type="ECO:0000313" key="2">
    <source>
        <dbReference type="EMBL" id="MBG6123060.1"/>
    </source>
</evidence>
<dbReference type="PANTHER" id="PTHR11735:SF11">
    <property type="entry name" value="TRNA THREONYLCARBAMOYLADENOSINE BIOSYNTHESIS PROTEIN TSAB"/>
    <property type="match status" value="1"/>
</dbReference>
<dbReference type="PANTHER" id="PTHR11735">
    <property type="entry name" value="TRNA N6-ADENOSINE THREONYLCARBAMOYLTRANSFERASE"/>
    <property type="match status" value="1"/>
</dbReference>
<dbReference type="GO" id="GO:0005829">
    <property type="term" value="C:cytosol"/>
    <property type="evidence" value="ECO:0007669"/>
    <property type="project" value="TreeGrafter"/>
</dbReference>
<comment type="caution">
    <text evidence="2">The sequence shown here is derived from an EMBL/GenBank/DDBJ whole genome shotgun (WGS) entry which is preliminary data.</text>
</comment>
<dbReference type="AlphaFoldDB" id="A0A931GUR8"/>
<dbReference type="NCBIfam" id="TIGR03725">
    <property type="entry name" value="T6A_YeaZ"/>
    <property type="match status" value="1"/>
</dbReference>
<evidence type="ECO:0000313" key="3">
    <source>
        <dbReference type="Proteomes" id="UP000658613"/>
    </source>
</evidence>
<dbReference type="EMBL" id="JADOUE010000001">
    <property type="protein sequence ID" value="MBG6123060.1"/>
    <property type="molecule type" value="Genomic_DNA"/>
</dbReference>
<gene>
    <name evidence="2" type="ORF">IW254_002029</name>
</gene>
<organism evidence="2 3">
    <name type="scientific">Corynebacterium aquatimens</name>
    <dbReference type="NCBI Taxonomy" id="1190508"/>
    <lineage>
        <taxon>Bacteria</taxon>
        <taxon>Bacillati</taxon>
        <taxon>Actinomycetota</taxon>
        <taxon>Actinomycetes</taxon>
        <taxon>Mycobacteriales</taxon>
        <taxon>Corynebacteriaceae</taxon>
        <taxon>Corynebacterium</taxon>
    </lineage>
</organism>
<reference evidence="2" key="1">
    <citation type="submission" date="2020-11" db="EMBL/GenBank/DDBJ databases">
        <title>Sequencing the genomes of 1000 actinobacteria strains.</title>
        <authorList>
            <person name="Klenk H.-P."/>
        </authorList>
    </citation>
    <scope>NUCLEOTIDE SEQUENCE</scope>
    <source>
        <strain evidence="2">DSM 45632</strain>
    </source>
</reference>
<dbReference type="Proteomes" id="UP000658613">
    <property type="component" value="Unassembled WGS sequence"/>
</dbReference>
<dbReference type="InterPro" id="IPR000905">
    <property type="entry name" value="Gcp-like_dom"/>
</dbReference>
<keyword evidence="3" id="KW-1185">Reference proteome</keyword>
<dbReference type="CDD" id="cd24032">
    <property type="entry name" value="ASKHA_NBD_TsaB"/>
    <property type="match status" value="1"/>
</dbReference>
<dbReference type="GO" id="GO:0002949">
    <property type="term" value="P:tRNA threonylcarbamoyladenosine modification"/>
    <property type="evidence" value="ECO:0007669"/>
    <property type="project" value="InterPro"/>
</dbReference>
<protein>
    <submittedName>
        <fullName evidence="2">tRNA threonylcarbamoyl adenosine modification protein YeaZ</fullName>
    </submittedName>
</protein>
<sequence>MICLAIDTATTDLVVGLVEVAGDVREPCVTTIAARETPTRSHNELLVPTVNELLAHAGASYGDLSAVVAGCGPGPFTGLRVGMATASAYGQALRIPVHGICTHDAVAYQLQALTGADGDILVVTDARRREVYWAHYRAGNGCPTRVAGPAVNAPGDLRGVIEAGTADSTADSTGNIDVMSVPEPLRPGITLEAQTVTYQAPTPEAMVAVVAASTGLDAEPEPLIPLYLRRPDAKEPALKPPSPALRGL</sequence>
<proteinExistence type="predicted"/>
<evidence type="ECO:0000259" key="1">
    <source>
        <dbReference type="Pfam" id="PF00814"/>
    </source>
</evidence>
<accession>A0A931GUR8</accession>
<dbReference type="RefSeq" id="WP_196825348.1">
    <property type="nucleotide sequence ID" value="NZ_CP046980.1"/>
</dbReference>
<dbReference type="Gene3D" id="3.30.420.40">
    <property type="match status" value="2"/>
</dbReference>
<dbReference type="InterPro" id="IPR022496">
    <property type="entry name" value="T6A_TsaB"/>
</dbReference>
<dbReference type="InterPro" id="IPR043129">
    <property type="entry name" value="ATPase_NBD"/>
</dbReference>
<feature type="domain" description="Gcp-like" evidence="1">
    <location>
        <begin position="39"/>
        <end position="163"/>
    </location>
</feature>
<name>A0A931GUR8_9CORY</name>